<feature type="compositionally biased region" description="Basic and acidic residues" evidence="1">
    <location>
        <begin position="447"/>
        <end position="467"/>
    </location>
</feature>
<dbReference type="AlphaFoldDB" id="A0A3P7PSX1"/>
<gene>
    <name evidence="3" type="ORF">PATL70BA_0466</name>
</gene>
<evidence type="ECO:0000256" key="1">
    <source>
        <dbReference type="SAM" id="MobiDB-lite"/>
    </source>
</evidence>
<dbReference type="KEGG" id="cbar:PATL70BA_0466"/>
<feature type="compositionally biased region" description="Basic and acidic residues" evidence="1">
    <location>
        <begin position="81"/>
        <end position="95"/>
    </location>
</feature>
<protein>
    <recommendedName>
        <fullName evidence="2">Flagellar hook-length control protein-like C-terminal domain-containing protein</fullName>
    </recommendedName>
</protein>
<organism evidence="3 4">
    <name type="scientific">Petrocella atlantisensis</name>
    <dbReference type="NCBI Taxonomy" id="2173034"/>
    <lineage>
        <taxon>Bacteria</taxon>
        <taxon>Bacillati</taxon>
        <taxon>Bacillota</taxon>
        <taxon>Clostridia</taxon>
        <taxon>Lachnospirales</taxon>
        <taxon>Vallitaleaceae</taxon>
        <taxon>Petrocella</taxon>
    </lineage>
</organism>
<feature type="compositionally biased region" description="Polar residues" evidence="1">
    <location>
        <begin position="15"/>
        <end position="32"/>
    </location>
</feature>
<dbReference type="Proteomes" id="UP000279029">
    <property type="component" value="Chromosome"/>
</dbReference>
<dbReference type="Pfam" id="PF02120">
    <property type="entry name" value="Flg_hook"/>
    <property type="match status" value="1"/>
</dbReference>
<feature type="region of interest" description="Disordered" evidence="1">
    <location>
        <begin position="15"/>
        <end position="43"/>
    </location>
</feature>
<proteinExistence type="predicted"/>
<feature type="domain" description="Flagellar hook-length control protein-like C-terminal" evidence="2">
    <location>
        <begin position="329"/>
        <end position="406"/>
    </location>
</feature>
<feature type="compositionally biased region" description="Basic and acidic residues" evidence="1">
    <location>
        <begin position="33"/>
        <end position="43"/>
    </location>
</feature>
<name>A0A3P7PSX1_9FIRM</name>
<evidence type="ECO:0000259" key="2">
    <source>
        <dbReference type="Pfam" id="PF02120"/>
    </source>
</evidence>
<dbReference type="Gene3D" id="3.30.750.140">
    <property type="match status" value="1"/>
</dbReference>
<dbReference type="InterPro" id="IPR038610">
    <property type="entry name" value="FliK-like_C_sf"/>
</dbReference>
<reference evidence="3 4" key="1">
    <citation type="submission" date="2018-09" db="EMBL/GenBank/DDBJ databases">
        <authorList>
            <person name="Postec A."/>
        </authorList>
    </citation>
    <scope>NUCLEOTIDE SEQUENCE [LARGE SCALE GENOMIC DNA]</scope>
    <source>
        <strain evidence="3">70B-A</strain>
    </source>
</reference>
<feature type="region of interest" description="Disordered" evidence="1">
    <location>
        <begin position="55"/>
        <end position="111"/>
    </location>
</feature>
<dbReference type="EMBL" id="LR130778">
    <property type="protein sequence ID" value="VDN46321.1"/>
    <property type="molecule type" value="Genomic_DNA"/>
</dbReference>
<evidence type="ECO:0000313" key="3">
    <source>
        <dbReference type="EMBL" id="VDN46321.1"/>
    </source>
</evidence>
<dbReference type="InterPro" id="IPR021136">
    <property type="entry name" value="Flagellar_hook_control-like_C"/>
</dbReference>
<evidence type="ECO:0000313" key="4">
    <source>
        <dbReference type="Proteomes" id="UP000279029"/>
    </source>
</evidence>
<dbReference type="OrthoDB" id="1780022at2"/>
<keyword evidence="4" id="KW-1185">Reference proteome</keyword>
<accession>A0A3P7PSX1</accession>
<sequence>MNSVANQNVATLMNSNFGTHKSNTNLNNASNKEFSKVYSREKDIQQLDKKEFEALSKEKMKKPSNVEVDKAAVSKNSDPAEDQKEKIKPMNETETKTPNATTKEKTVEETSELETVTEDMIMVDYSALEQMALTIVSELLGIPEETLQLNLETMDMNVFDLLNMNSLSELLGEVFQLEETSLLTHGEAFESFKAIQTELKALLESVNMSEEEVVAAMNHLAEGKMPMADNQVVAMNGEIPSSAISTETEDSQGSKQEVKLEIHDMRSQKVTTEYDQKETGKQKGDQSFNTLFSQNTTDLKEVVVVNKAGEVKYQQVSTNDIINQIVTKAIVNLSDTRTSMNLQLNPGNLGKIAVSVVAEQGLVKGQFVAENEVVKQMIESNIGQLKSQLEQQGIKVDKIEVTLGNANLHYHQKEQSDQRQSFNKTRQDRINRLNRLHNIEVAQPEIKSTETPKDMDGNMEHTVEYSA</sequence>
<dbReference type="CDD" id="cd17470">
    <property type="entry name" value="T3SS_Flik_C"/>
    <property type="match status" value="1"/>
</dbReference>
<dbReference type="RefSeq" id="WP_125135851.1">
    <property type="nucleotide sequence ID" value="NZ_LR130778.1"/>
</dbReference>
<feature type="region of interest" description="Disordered" evidence="1">
    <location>
        <begin position="443"/>
        <end position="467"/>
    </location>
</feature>